<dbReference type="EMBL" id="HBHD01000714">
    <property type="protein sequence ID" value="CAD9651352.1"/>
    <property type="molecule type" value="Transcribed_RNA"/>
</dbReference>
<gene>
    <name evidence="1" type="ORF">CCHL1392_LOCUS391</name>
</gene>
<organism evidence="1">
    <name type="scientific">Chlamydomonas chlamydogama</name>
    <dbReference type="NCBI Taxonomy" id="225041"/>
    <lineage>
        <taxon>Eukaryota</taxon>
        <taxon>Viridiplantae</taxon>
        <taxon>Chlorophyta</taxon>
        <taxon>core chlorophytes</taxon>
        <taxon>Chlorophyceae</taxon>
        <taxon>CS clade</taxon>
        <taxon>Chlamydomonadales</taxon>
        <taxon>Chlamydomonadaceae</taxon>
        <taxon>Chlamydomonas</taxon>
    </lineage>
</organism>
<proteinExistence type="predicted"/>
<dbReference type="AlphaFoldDB" id="A0A7S2VV52"/>
<name>A0A7S2VV52_9CHLO</name>
<reference evidence="1" key="1">
    <citation type="submission" date="2021-01" db="EMBL/GenBank/DDBJ databases">
        <authorList>
            <person name="Corre E."/>
            <person name="Pelletier E."/>
            <person name="Niang G."/>
            <person name="Scheremetjew M."/>
            <person name="Finn R."/>
            <person name="Kale V."/>
            <person name="Holt S."/>
            <person name="Cochrane G."/>
            <person name="Meng A."/>
            <person name="Brown T."/>
            <person name="Cohen L."/>
        </authorList>
    </citation>
    <scope>NUCLEOTIDE SEQUENCE</scope>
    <source>
        <strain evidence="1">SAG 11-48b</strain>
    </source>
</reference>
<evidence type="ECO:0000313" key="1">
    <source>
        <dbReference type="EMBL" id="CAD9651352.1"/>
    </source>
</evidence>
<sequence>MPSIQENYLEYIQRTADWVAARINPAKGVQIARDTLQVALNKAREATDPDVAVAMATEAWSKFAATPAVAKFLQTTEPVTKPVTKLSYQAFVKIHDTLVASPMYKTALDTTRSTLSFAATTTPYKLGAQYLYPLVQPVADPTISKVSNSKVINEVLGYWKPVARPITAH</sequence>
<accession>A0A7S2VV52</accession>
<protein>
    <submittedName>
        <fullName evidence="1">Uncharacterized protein</fullName>
    </submittedName>
</protein>